<accession>C3J8S3</accession>
<evidence type="ECO:0000256" key="14">
    <source>
        <dbReference type="RuleBase" id="RU000532"/>
    </source>
</evidence>
<dbReference type="SUPFAM" id="SSF48452">
    <property type="entry name" value="TPR-like"/>
    <property type="match status" value="1"/>
</dbReference>
<protein>
    <recommendedName>
        <fullName evidence="6 12">Phosphoglycerate kinase</fullName>
        <ecNumber evidence="5 12">2.7.2.3</ecNumber>
    </recommendedName>
</protein>
<dbReference type="GO" id="GO:0006096">
    <property type="term" value="P:glycolytic process"/>
    <property type="evidence" value="ECO:0007669"/>
    <property type="project" value="UniProtKB-UniRule"/>
</dbReference>
<evidence type="ECO:0000256" key="11">
    <source>
        <dbReference type="ARBA" id="ARBA00023152"/>
    </source>
</evidence>
<keyword evidence="9 12" id="KW-0418">Kinase</keyword>
<dbReference type="FunFam" id="3.40.50.1260:FF:000003">
    <property type="entry name" value="Phosphoglycerate kinase"/>
    <property type="match status" value="1"/>
</dbReference>
<dbReference type="eggNOG" id="COG0126">
    <property type="taxonomic scope" value="Bacteria"/>
</dbReference>
<dbReference type="InterPro" id="IPR001576">
    <property type="entry name" value="Phosphoglycerate_kinase"/>
</dbReference>
<dbReference type="InterPro" id="IPR011990">
    <property type="entry name" value="TPR-like_helical_dom_sf"/>
</dbReference>
<dbReference type="Gene3D" id="1.25.40.10">
    <property type="entry name" value="Tetratricopeptide repeat domain"/>
    <property type="match status" value="2"/>
</dbReference>
<keyword evidence="12" id="KW-0963">Cytoplasm</keyword>
<evidence type="ECO:0000256" key="7">
    <source>
        <dbReference type="ARBA" id="ARBA00022679"/>
    </source>
</evidence>
<dbReference type="InterPro" id="IPR036043">
    <property type="entry name" value="Phosphoglycerate_kinase_sf"/>
</dbReference>
<dbReference type="GO" id="GO:0004618">
    <property type="term" value="F:phosphoglycerate kinase activity"/>
    <property type="evidence" value="ECO:0007669"/>
    <property type="project" value="UniProtKB-UniRule"/>
</dbReference>
<dbReference type="SMART" id="SM00028">
    <property type="entry name" value="TPR"/>
    <property type="match status" value="4"/>
</dbReference>
<dbReference type="CDD" id="cd00318">
    <property type="entry name" value="Phosphoglycerate_kinase"/>
    <property type="match status" value="1"/>
</dbReference>
<dbReference type="InterPro" id="IPR015824">
    <property type="entry name" value="Phosphoglycerate_kinase_N"/>
</dbReference>
<evidence type="ECO:0000256" key="12">
    <source>
        <dbReference type="HAMAP-Rule" id="MF_00145"/>
    </source>
</evidence>
<feature type="repeat" description="TPR" evidence="13">
    <location>
        <begin position="531"/>
        <end position="564"/>
    </location>
</feature>
<feature type="binding site" evidence="12">
    <location>
        <position position="753"/>
    </location>
    <ligand>
        <name>substrate</name>
    </ligand>
</feature>
<dbReference type="AlphaFoldDB" id="C3J8S3"/>
<dbReference type="FunFam" id="3.40.50.1260:FF:000006">
    <property type="entry name" value="Phosphoglycerate kinase"/>
    <property type="match status" value="1"/>
</dbReference>
<comment type="similarity">
    <text evidence="3 12 14">Belongs to the phosphoglycerate kinase family.</text>
</comment>
<feature type="binding site" evidence="12">
    <location>
        <position position="1034"/>
    </location>
    <ligand>
        <name>ATP</name>
        <dbReference type="ChEBI" id="CHEBI:30616"/>
    </ligand>
</feature>
<comment type="catalytic activity">
    <reaction evidence="1 12 14">
        <text>(2R)-3-phosphoglycerate + ATP = (2R)-3-phospho-glyceroyl phosphate + ADP</text>
        <dbReference type="Rhea" id="RHEA:14801"/>
        <dbReference type="ChEBI" id="CHEBI:30616"/>
        <dbReference type="ChEBI" id="CHEBI:57604"/>
        <dbReference type="ChEBI" id="CHEBI:58272"/>
        <dbReference type="ChEBI" id="CHEBI:456216"/>
        <dbReference type="EC" id="2.7.2.3"/>
    </reaction>
</comment>
<sequence length="1137" mass="128079">MNRKTINEYILSNRFYEAISLLKQVIEEHALYSLGDSLSREESIYGMMLGYLDKGIVDPDRAHIIEELKVKLLKLSDRVYRAVRSKDSGSLYFRRWAVVEARKGLSVENLLEDLSRPAFKEAERDSFDTLVDLLFETLWVSESLTEVEQDRLSASSEYVRLVTSSAITLGLMSYWDESKMAFLLREAASSSTSEAYMVRLAMGVFVSLYLYRDRLPLFMSWLEPLLKDALQNPLFVTAFIHLWTRYTHATETEQLSQKIGELMPNMLQEMKAKWSSIEEDTDENLTEDKLDQLFDKVSGSEEMSTFFQEFGTLEQEGEDLLFSSFKENKSDYFFNSISSWFLPFDEEHSRIAGVLTRNENLRKLYPLLKGKLCDSDLYSLFITFDRMGMGIKVMGIEMPEELNGAMLNELSAESLMPKCAKVYVEDFYRFTKLFPLHEQFVDIFRQDIMVARLPILKEALPIESMVRGAALFFYSRRNYAKVRMQIGSIPQLFDTDANTLNIWGNSCFFMGDYREAIRHYRHADLVEDASPKELSRLAVCYQRVNMPEKAIETLEELLKKNPENLTPLLKIAGVYMEMKAYDEALSYLYKYEFSAPDGERQVARLVAWCLLSKGDYERAKGYYRTLLSLPGAKASDYLNSAYVHIAQGEEREALAAMRMALEHYDEPSELFREMQEDSRNLDRSAISFDRLRFLADGAIALRNQDFIQNLKPNYTIPKRMNIKDFNFKGLRAFVRVDFNVPLDDNLQITDDTRMRAALPTLNKIIADGGRLIIASHLGRPKGVSDKLSLRHLVPHLAELLGRPVTFVPDSVGAEVEKAIAEMQDGDVLLLENLRFYEEEEGKPRGLAEDATAEEKKEAKKALKPRQAEFAKRLAALADCYVNDAFGTAHRAHASTALIADSFPADRKMFGFLMEQEVNAVQRVLGDIHRPFVAIMGGSKVSSKIDIIDNLLDKVDTLIITGGMCFTFAKAYGGKVGSSLCEDDKMDVARAIVEKAKAKGVHLVLPVDAKVADAFSNDANTQVAPVDNIPDGWMGLDVGPKTMALYDEAIRGAKTILWNGPAGVFEMSNFRDGSKALAQSIVAATEAGAYSLVGGGDSVACVHLFEVADKVSYVSTGGGALLEAIEGKDLPGIVAINK</sequence>
<proteinExistence type="inferred from homology"/>
<comment type="subunit">
    <text evidence="4 12">Monomer.</text>
</comment>
<comment type="subcellular location">
    <subcellularLocation>
        <location evidence="12">Cytoplasm</location>
    </subcellularLocation>
</comment>
<evidence type="ECO:0000313" key="16">
    <source>
        <dbReference type="Proteomes" id="UP000004295"/>
    </source>
</evidence>
<feature type="binding site" evidence="12">
    <location>
        <position position="834"/>
    </location>
    <ligand>
        <name>substrate</name>
    </ligand>
</feature>
<feature type="binding site" evidence="12">
    <location>
        <begin position="1094"/>
        <end position="1097"/>
    </location>
    <ligand>
        <name>ATP</name>
        <dbReference type="ChEBI" id="CHEBI:30616"/>
    </ligand>
</feature>
<feature type="binding site" evidence="12">
    <location>
        <position position="943"/>
    </location>
    <ligand>
        <name>ATP</name>
        <dbReference type="ChEBI" id="CHEBI:30616"/>
    </ligand>
</feature>
<dbReference type="PANTHER" id="PTHR11406:SF23">
    <property type="entry name" value="PHOSPHOGLYCERATE KINASE 1, CHLOROPLASTIC-RELATED"/>
    <property type="match status" value="1"/>
</dbReference>
<feature type="binding site" evidence="12">
    <location>
        <position position="890"/>
    </location>
    <ligand>
        <name>substrate</name>
    </ligand>
</feature>
<dbReference type="PROSITE" id="PS50005">
    <property type="entry name" value="TPR"/>
    <property type="match status" value="1"/>
</dbReference>
<dbReference type="EMBL" id="ACNN01000007">
    <property type="protein sequence ID" value="EEN83493.1"/>
    <property type="molecule type" value="Genomic_DNA"/>
</dbReference>
<dbReference type="InterPro" id="IPR019734">
    <property type="entry name" value="TPR_rpt"/>
</dbReference>
<dbReference type="PRINTS" id="PR00477">
    <property type="entry name" value="PHGLYCKINASE"/>
</dbReference>
<evidence type="ECO:0000256" key="10">
    <source>
        <dbReference type="ARBA" id="ARBA00022840"/>
    </source>
</evidence>
<feature type="binding site" evidence="12">
    <location>
        <begin position="737"/>
        <end position="739"/>
    </location>
    <ligand>
        <name>substrate</name>
    </ligand>
</feature>
<feature type="binding site" evidence="12">
    <location>
        <begin position="776"/>
        <end position="779"/>
    </location>
    <ligand>
        <name>substrate</name>
    </ligand>
</feature>
<keyword evidence="13" id="KW-0802">TPR repeat</keyword>
<evidence type="ECO:0000256" key="6">
    <source>
        <dbReference type="ARBA" id="ARBA00016471"/>
    </source>
</evidence>
<dbReference type="EC" id="2.7.2.3" evidence="5 12"/>
<keyword evidence="8 12" id="KW-0547">Nucleotide-binding</keyword>
<name>C3J8S3_POREA</name>
<dbReference type="Pfam" id="PF00162">
    <property type="entry name" value="PGK"/>
    <property type="match status" value="1"/>
</dbReference>
<dbReference type="HAMAP" id="MF_00145">
    <property type="entry name" value="Phosphoglyc_kinase"/>
    <property type="match status" value="1"/>
</dbReference>
<reference evidence="15 16" key="1">
    <citation type="submission" date="2009-04" db="EMBL/GenBank/DDBJ databases">
        <authorList>
            <person name="Sebastian Y."/>
            <person name="Madupu R."/>
            <person name="Durkin A.S."/>
            <person name="Torralba M."/>
            <person name="Methe B."/>
            <person name="Sutton G.G."/>
            <person name="Strausberg R.L."/>
            <person name="Nelson K.E."/>
        </authorList>
    </citation>
    <scope>NUCLEOTIDE SEQUENCE [LARGE SCALE GENOMIC DNA]</scope>
    <source>
        <strain evidence="16">ATCC 35406 / BCRC 14492 / JCM 8526 / NCTC 13058 / HG 370</strain>
    </source>
</reference>
<dbReference type="Gene3D" id="3.40.50.1260">
    <property type="entry name" value="Phosphoglycerate kinase, N-terminal domain"/>
    <property type="match status" value="3"/>
</dbReference>
<evidence type="ECO:0000256" key="9">
    <source>
        <dbReference type="ARBA" id="ARBA00022777"/>
    </source>
</evidence>
<gene>
    <name evidence="12 15" type="primary">pgk</name>
    <name evidence="15" type="ORF">POREN0001_0593</name>
</gene>
<dbReference type="Pfam" id="PF14559">
    <property type="entry name" value="TPR_19"/>
    <property type="match status" value="1"/>
</dbReference>
<keyword evidence="16" id="KW-1185">Reference proteome</keyword>
<evidence type="ECO:0000256" key="5">
    <source>
        <dbReference type="ARBA" id="ARBA00013061"/>
    </source>
</evidence>
<dbReference type="GO" id="GO:0005524">
    <property type="term" value="F:ATP binding"/>
    <property type="evidence" value="ECO:0007669"/>
    <property type="project" value="UniProtKB-KW"/>
</dbReference>
<dbReference type="GO" id="GO:0043531">
    <property type="term" value="F:ADP binding"/>
    <property type="evidence" value="ECO:0007669"/>
    <property type="project" value="TreeGrafter"/>
</dbReference>
<evidence type="ECO:0000256" key="1">
    <source>
        <dbReference type="ARBA" id="ARBA00000642"/>
    </source>
</evidence>
<organism evidence="15 16">
    <name type="scientific">Porphyromonas endodontalis (strain ATCC 35406 / DSM 24491 / JCM 8526 / CCUG 16442 / BCRC 14492 / NCTC 13058 / HG 370)</name>
    <name type="common">Bacteroides endodontalis</name>
    <dbReference type="NCBI Taxonomy" id="553175"/>
    <lineage>
        <taxon>Bacteria</taxon>
        <taxon>Pseudomonadati</taxon>
        <taxon>Bacteroidota</taxon>
        <taxon>Bacteroidia</taxon>
        <taxon>Bacteroidales</taxon>
        <taxon>Porphyromonadaceae</taxon>
        <taxon>Porphyromonas</taxon>
    </lineage>
</organism>
<evidence type="ECO:0000256" key="4">
    <source>
        <dbReference type="ARBA" id="ARBA00011245"/>
    </source>
</evidence>
<evidence type="ECO:0000256" key="2">
    <source>
        <dbReference type="ARBA" id="ARBA00004838"/>
    </source>
</evidence>
<comment type="pathway">
    <text evidence="2 12">Carbohydrate degradation; glycolysis; pyruvate from D-glyceraldehyde 3-phosphate: step 2/5.</text>
</comment>
<evidence type="ECO:0000256" key="13">
    <source>
        <dbReference type="PROSITE-ProRule" id="PRU00339"/>
    </source>
</evidence>
<keyword evidence="10 12" id="KW-0067">ATP-binding</keyword>
<comment type="caution">
    <text evidence="15">The sequence shown here is derived from an EMBL/GenBank/DDBJ whole genome shotgun (WGS) entry which is preliminary data.</text>
</comment>
<dbReference type="UniPathway" id="UPA00109">
    <property type="reaction ID" value="UER00185"/>
</dbReference>
<keyword evidence="11 12" id="KW-0324">Glycolysis</keyword>
<dbReference type="PANTHER" id="PTHR11406">
    <property type="entry name" value="PHOSPHOGLYCERATE KINASE"/>
    <property type="match status" value="1"/>
</dbReference>
<keyword evidence="7 12" id="KW-0808">Transferase</keyword>
<feature type="binding site" evidence="12">
    <location>
        <position position="1065"/>
    </location>
    <ligand>
        <name>ATP</name>
        <dbReference type="ChEBI" id="CHEBI:30616"/>
    </ligand>
</feature>
<dbReference type="GO" id="GO:0005829">
    <property type="term" value="C:cytosol"/>
    <property type="evidence" value="ECO:0007669"/>
    <property type="project" value="TreeGrafter"/>
</dbReference>
<evidence type="ECO:0000256" key="8">
    <source>
        <dbReference type="ARBA" id="ARBA00022741"/>
    </source>
</evidence>
<evidence type="ECO:0000313" key="15">
    <source>
        <dbReference type="EMBL" id="EEN83493.1"/>
    </source>
</evidence>
<dbReference type="STRING" id="553175.POREN0001_0593"/>
<dbReference type="SUPFAM" id="SSF53748">
    <property type="entry name" value="Phosphoglycerate kinase"/>
    <property type="match status" value="1"/>
</dbReference>
<evidence type="ECO:0000256" key="3">
    <source>
        <dbReference type="ARBA" id="ARBA00008982"/>
    </source>
</evidence>
<dbReference type="Proteomes" id="UP000004295">
    <property type="component" value="Unassembled WGS sequence"/>
</dbReference>
<dbReference type="GO" id="GO:0006094">
    <property type="term" value="P:gluconeogenesis"/>
    <property type="evidence" value="ECO:0007669"/>
    <property type="project" value="TreeGrafter"/>
</dbReference>